<name>A0ABP9GT54_9ACTN</name>
<dbReference type="InterPro" id="IPR036188">
    <property type="entry name" value="FAD/NAD-bd_sf"/>
</dbReference>
<dbReference type="Gene3D" id="3.30.9.40">
    <property type="match status" value="1"/>
</dbReference>
<sequence length="423" mass="46051">MTMRRITIVGTGQAGLTLGNLLRNAGHQVRMTGSMTSTELRKGRPDLTQMSFPSTRRIEEEAGLYNRLDWLDAAPRLRGVDLSLRPGGGEDMTIASDWSGGWGLSVDRSVKIADWLDRYEDDWGSTTIHAMTTGDLDYMLQTGMTELIVVATGDSQLGRVFPIDAEHTAGARRRAYAQAFVVGADHPGDRILAASLPEGEVYLIPVLTTAGPVTSVLIGARAGASALDCHENDERTVPDDQVWERMMLRLVQHVPDFAGLCKDAVLADVDGPATVLTHVDPVVRRPVGYLASDLPVLGMADAVLTSDPVSCQGWGNSTRSAHIIADEIAKRGDAPFDAPWMQQVHDRFWHEAGRHAAAFSEMIDQFYAGTLPAHYLEVAGAATAYPEVAKRWNDAFDNPSDFANFLYSQDEARAYLAEVAARA</sequence>
<dbReference type="Pfam" id="PF17885">
    <property type="entry name" value="Smoa_sbd"/>
    <property type="match status" value="1"/>
</dbReference>
<keyword evidence="3" id="KW-1185">Reference proteome</keyword>
<accession>A0ABP9GT54</accession>
<feature type="domain" description="Styrene monooxygenase StyA putative substrate binding" evidence="1">
    <location>
        <begin position="153"/>
        <end position="257"/>
    </location>
</feature>
<dbReference type="Proteomes" id="UP001499993">
    <property type="component" value="Unassembled WGS sequence"/>
</dbReference>
<organism evidence="2 3">
    <name type="scientific">Streptomonospora halophila</name>
    <dbReference type="NCBI Taxonomy" id="427369"/>
    <lineage>
        <taxon>Bacteria</taxon>
        <taxon>Bacillati</taxon>
        <taxon>Actinomycetota</taxon>
        <taxon>Actinomycetes</taxon>
        <taxon>Streptosporangiales</taxon>
        <taxon>Nocardiopsidaceae</taxon>
        <taxon>Streptomonospora</taxon>
    </lineage>
</organism>
<proteinExistence type="predicted"/>
<dbReference type="EMBL" id="BAABIK010000018">
    <property type="protein sequence ID" value="GAA4947093.1"/>
    <property type="molecule type" value="Genomic_DNA"/>
</dbReference>
<gene>
    <name evidence="2" type="ORF">GCM10023224_33370</name>
</gene>
<evidence type="ECO:0000313" key="2">
    <source>
        <dbReference type="EMBL" id="GAA4947093.1"/>
    </source>
</evidence>
<reference evidence="3" key="1">
    <citation type="journal article" date="2019" name="Int. J. Syst. Evol. Microbiol.">
        <title>The Global Catalogue of Microorganisms (GCM) 10K type strain sequencing project: providing services to taxonomists for standard genome sequencing and annotation.</title>
        <authorList>
            <consortium name="The Broad Institute Genomics Platform"/>
            <consortium name="The Broad Institute Genome Sequencing Center for Infectious Disease"/>
            <person name="Wu L."/>
            <person name="Ma J."/>
        </authorList>
    </citation>
    <scope>NUCLEOTIDE SEQUENCE [LARGE SCALE GENOMIC DNA]</scope>
    <source>
        <strain evidence="3">JCM 18123</strain>
    </source>
</reference>
<evidence type="ECO:0000313" key="3">
    <source>
        <dbReference type="Proteomes" id="UP001499993"/>
    </source>
</evidence>
<dbReference type="InterPro" id="IPR041654">
    <property type="entry name" value="StyA_sbd"/>
</dbReference>
<dbReference type="Gene3D" id="3.50.50.60">
    <property type="entry name" value="FAD/NAD(P)-binding domain"/>
    <property type="match status" value="2"/>
</dbReference>
<dbReference type="RefSeq" id="WP_344141411.1">
    <property type="nucleotide sequence ID" value="NZ_BAABIK010000018.1"/>
</dbReference>
<evidence type="ECO:0000259" key="1">
    <source>
        <dbReference type="Pfam" id="PF17885"/>
    </source>
</evidence>
<dbReference type="SUPFAM" id="SSF51905">
    <property type="entry name" value="FAD/NAD(P)-binding domain"/>
    <property type="match status" value="1"/>
</dbReference>
<comment type="caution">
    <text evidence="2">The sequence shown here is derived from an EMBL/GenBank/DDBJ whole genome shotgun (WGS) entry which is preliminary data.</text>
</comment>
<protein>
    <recommendedName>
        <fullName evidence="1">Styrene monooxygenase StyA putative substrate binding domain-containing protein</fullName>
    </recommendedName>
</protein>